<dbReference type="GO" id="GO:0046084">
    <property type="term" value="P:adenine biosynthetic process"/>
    <property type="evidence" value="ECO:0007669"/>
    <property type="project" value="TreeGrafter"/>
</dbReference>
<evidence type="ECO:0000256" key="15">
    <source>
        <dbReference type="HAMAP-Rule" id="MF_00741"/>
    </source>
</evidence>
<dbReference type="FunFam" id="3.90.650.10:FF:000011">
    <property type="entry name" value="Phosphoribosylformylglycinamidine cyclo-ligase"/>
    <property type="match status" value="1"/>
</dbReference>
<dbReference type="InterPro" id="IPR016188">
    <property type="entry name" value="PurM-like_N"/>
</dbReference>
<evidence type="ECO:0000256" key="8">
    <source>
        <dbReference type="ARBA" id="ARBA00022741"/>
    </source>
</evidence>
<evidence type="ECO:0000313" key="19">
    <source>
        <dbReference type="Proteomes" id="UP000247565"/>
    </source>
</evidence>
<evidence type="ECO:0000313" key="18">
    <source>
        <dbReference type="EMBL" id="PXZ01654.1"/>
    </source>
</evidence>
<comment type="subcellular location">
    <subcellularLocation>
        <location evidence="1 15">Cytoplasm</location>
    </subcellularLocation>
</comment>
<dbReference type="InterPro" id="IPR036921">
    <property type="entry name" value="PurM-like_N_sf"/>
</dbReference>
<organism evidence="18 19">
    <name type="scientific">Commensalibacter melissae</name>
    <dbReference type="NCBI Taxonomy" id="2070537"/>
    <lineage>
        <taxon>Bacteria</taxon>
        <taxon>Pseudomonadati</taxon>
        <taxon>Pseudomonadota</taxon>
        <taxon>Alphaproteobacteria</taxon>
        <taxon>Acetobacterales</taxon>
        <taxon>Acetobacteraceae</taxon>
    </lineage>
</organism>
<evidence type="ECO:0000256" key="2">
    <source>
        <dbReference type="ARBA" id="ARBA00004686"/>
    </source>
</evidence>
<evidence type="ECO:0000256" key="12">
    <source>
        <dbReference type="ARBA" id="ARBA00032931"/>
    </source>
</evidence>
<keyword evidence="19" id="KW-1185">Reference proteome</keyword>
<dbReference type="FunFam" id="3.30.1330.10:FF:000001">
    <property type="entry name" value="Phosphoribosylformylglycinamidine cyclo-ligase"/>
    <property type="match status" value="1"/>
</dbReference>
<sequence length="371" mass="39769">MKSDFSENTELNNQQDEITYENAGVSIATGDALIEAIKPVVSQTHNNGVMGNLGGFGALFDLKATGYLDPILVSGTDGVGTKLLPAIETGLCDNIGFDLVGMCVNDIVVQGARPLFFLDYFATGKLELDQAQRIIQSISKACEASGCALIGGETAEMPGMYKEKHYDLAGFAVGAVERDQILPKNITGGDKIIALTSNGVHSNGFSLVRSIVKAQNLSWDDVAPFDPNQFLGEALLAPTQLYVKPVLKLHEAGLLNGAAHITGGGIVGNLPRILPDNLVAVVDGQSWPMPPVFSWLAHAGNVQPEEMLKVFNCGIGMILITSDFEAVNKLLNDTDVQAYIIGQIEPKTELDNDQQVFFSDLPDFTFIPEID</sequence>
<comment type="caution">
    <text evidence="18">The sequence shown here is derived from an EMBL/GenBank/DDBJ whole genome shotgun (WGS) entry which is preliminary data.</text>
</comment>
<dbReference type="Pfam" id="PF02769">
    <property type="entry name" value="AIRS_C"/>
    <property type="match status" value="1"/>
</dbReference>
<proteinExistence type="inferred from homology"/>
<comment type="pathway">
    <text evidence="2 15">Purine metabolism; IMP biosynthesis via de novo pathway; 5-amino-1-(5-phospho-D-ribosyl)imidazole from N(2)-formyl-N(1)-(5-phospho-D-ribosyl)glycinamide: step 2/2.</text>
</comment>
<comment type="similarity">
    <text evidence="3 15">Belongs to the AIR synthase family.</text>
</comment>
<evidence type="ECO:0000256" key="1">
    <source>
        <dbReference type="ARBA" id="ARBA00004496"/>
    </source>
</evidence>
<keyword evidence="8 15" id="KW-0547">Nucleotide-binding</keyword>
<dbReference type="Gene3D" id="3.30.1330.10">
    <property type="entry name" value="PurM-like, N-terminal domain"/>
    <property type="match status" value="1"/>
</dbReference>
<dbReference type="Pfam" id="PF00586">
    <property type="entry name" value="AIRS"/>
    <property type="match status" value="1"/>
</dbReference>
<feature type="domain" description="PurM-like C-terminal" evidence="17">
    <location>
        <begin position="189"/>
        <end position="348"/>
    </location>
</feature>
<dbReference type="RefSeq" id="WP_110438173.1">
    <property type="nucleotide sequence ID" value="NZ_CP046393.1"/>
</dbReference>
<reference evidence="18 19" key="1">
    <citation type="submission" date="2018-05" db="EMBL/GenBank/DDBJ databases">
        <title>Reference genomes for bee gut microbiota database.</title>
        <authorList>
            <person name="Ellegaard K.M."/>
        </authorList>
    </citation>
    <scope>NUCLEOTIDE SEQUENCE [LARGE SCALE GENOMIC DNA]</scope>
    <source>
        <strain evidence="18 19">ESL0284</strain>
    </source>
</reference>
<gene>
    <name evidence="15" type="primary">purM</name>
    <name evidence="18" type="ORF">DK869_01180</name>
</gene>
<dbReference type="UniPathway" id="UPA00074">
    <property type="reaction ID" value="UER00129"/>
</dbReference>
<dbReference type="InterPro" id="IPR004733">
    <property type="entry name" value="PurM_cligase"/>
</dbReference>
<dbReference type="NCBIfam" id="TIGR00878">
    <property type="entry name" value="purM"/>
    <property type="match status" value="1"/>
</dbReference>
<evidence type="ECO:0000256" key="6">
    <source>
        <dbReference type="ARBA" id="ARBA00022490"/>
    </source>
</evidence>
<dbReference type="Gene3D" id="3.90.650.10">
    <property type="entry name" value="PurM-like C-terminal domain"/>
    <property type="match status" value="1"/>
</dbReference>
<protein>
    <recommendedName>
        <fullName evidence="5 15">Phosphoribosylformylglycinamidine cyclo-ligase</fullName>
        <ecNumber evidence="4 15">6.3.3.1</ecNumber>
    </recommendedName>
    <alternativeName>
        <fullName evidence="12 15">AIR synthase</fullName>
    </alternativeName>
    <alternativeName>
        <fullName evidence="13 15">AIRS</fullName>
    </alternativeName>
    <alternativeName>
        <fullName evidence="11 15">Phosphoribosyl-aminoimidazole synthetase</fullName>
    </alternativeName>
</protein>
<dbReference type="GO" id="GO:0004641">
    <property type="term" value="F:phosphoribosylformylglycinamidine cyclo-ligase activity"/>
    <property type="evidence" value="ECO:0007669"/>
    <property type="project" value="UniProtKB-UniRule"/>
</dbReference>
<accession>A0A318N7B8</accession>
<name>A0A318N7B8_9PROT</name>
<dbReference type="GO" id="GO:0005829">
    <property type="term" value="C:cytosol"/>
    <property type="evidence" value="ECO:0007669"/>
    <property type="project" value="TreeGrafter"/>
</dbReference>
<evidence type="ECO:0000256" key="14">
    <source>
        <dbReference type="ARBA" id="ARBA00049057"/>
    </source>
</evidence>
<dbReference type="GO" id="GO:0006189">
    <property type="term" value="P:'de novo' IMP biosynthetic process"/>
    <property type="evidence" value="ECO:0007669"/>
    <property type="project" value="UniProtKB-UniRule"/>
</dbReference>
<dbReference type="HAMAP" id="MF_00741">
    <property type="entry name" value="AIRS"/>
    <property type="match status" value="1"/>
</dbReference>
<dbReference type="CDD" id="cd02196">
    <property type="entry name" value="PurM"/>
    <property type="match status" value="1"/>
</dbReference>
<comment type="catalytic activity">
    <reaction evidence="14 15">
        <text>2-formamido-N(1)-(5-O-phospho-beta-D-ribosyl)acetamidine + ATP = 5-amino-1-(5-phospho-beta-D-ribosyl)imidazole + ADP + phosphate + H(+)</text>
        <dbReference type="Rhea" id="RHEA:23032"/>
        <dbReference type="ChEBI" id="CHEBI:15378"/>
        <dbReference type="ChEBI" id="CHEBI:30616"/>
        <dbReference type="ChEBI" id="CHEBI:43474"/>
        <dbReference type="ChEBI" id="CHEBI:137981"/>
        <dbReference type="ChEBI" id="CHEBI:147287"/>
        <dbReference type="ChEBI" id="CHEBI:456216"/>
        <dbReference type="EC" id="6.3.3.1"/>
    </reaction>
</comment>
<dbReference type="GO" id="GO:0005524">
    <property type="term" value="F:ATP binding"/>
    <property type="evidence" value="ECO:0007669"/>
    <property type="project" value="UniProtKB-KW"/>
</dbReference>
<evidence type="ECO:0000256" key="10">
    <source>
        <dbReference type="ARBA" id="ARBA00022840"/>
    </source>
</evidence>
<dbReference type="GO" id="GO:0004637">
    <property type="term" value="F:phosphoribosylamine-glycine ligase activity"/>
    <property type="evidence" value="ECO:0007669"/>
    <property type="project" value="TreeGrafter"/>
</dbReference>
<dbReference type="AlphaFoldDB" id="A0A318N7B8"/>
<dbReference type="SUPFAM" id="SSF55326">
    <property type="entry name" value="PurM N-terminal domain-like"/>
    <property type="match status" value="1"/>
</dbReference>
<keyword evidence="9 15" id="KW-0658">Purine biosynthesis</keyword>
<dbReference type="EC" id="6.3.3.1" evidence="4 15"/>
<dbReference type="InterPro" id="IPR010918">
    <property type="entry name" value="PurM-like_C_dom"/>
</dbReference>
<evidence type="ECO:0000259" key="17">
    <source>
        <dbReference type="Pfam" id="PF02769"/>
    </source>
</evidence>
<evidence type="ECO:0000256" key="3">
    <source>
        <dbReference type="ARBA" id="ARBA00010280"/>
    </source>
</evidence>
<keyword evidence="6 15" id="KW-0963">Cytoplasm</keyword>
<evidence type="ECO:0000259" key="16">
    <source>
        <dbReference type="Pfam" id="PF00586"/>
    </source>
</evidence>
<evidence type="ECO:0000256" key="7">
    <source>
        <dbReference type="ARBA" id="ARBA00022598"/>
    </source>
</evidence>
<dbReference type="PANTHER" id="PTHR10520:SF12">
    <property type="entry name" value="TRIFUNCTIONAL PURINE BIOSYNTHETIC PROTEIN ADENOSINE-3"/>
    <property type="match status" value="1"/>
</dbReference>
<dbReference type="SUPFAM" id="SSF56042">
    <property type="entry name" value="PurM C-terminal domain-like"/>
    <property type="match status" value="1"/>
</dbReference>
<dbReference type="EMBL" id="QGLT01000001">
    <property type="protein sequence ID" value="PXZ01654.1"/>
    <property type="molecule type" value="Genomic_DNA"/>
</dbReference>
<evidence type="ECO:0000256" key="9">
    <source>
        <dbReference type="ARBA" id="ARBA00022755"/>
    </source>
</evidence>
<feature type="domain" description="PurM-like N-terminal" evidence="16">
    <location>
        <begin position="72"/>
        <end position="176"/>
    </location>
</feature>
<keyword evidence="7 15" id="KW-0436">Ligase</keyword>
<dbReference type="PANTHER" id="PTHR10520">
    <property type="entry name" value="TRIFUNCTIONAL PURINE BIOSYNTHETIC PROTEIN ADENOSINE-3-RELATED"/>
    <property type="match status" value="1"/>
</dbReference>
<dbReference type="Proteomes" id="UP000247565">
    <property type="component" value="Unassembled WGS sequence"/>
</dbReference>
<evidence type="ECO:0000256" key="13">
    <source>
        <dbReference type="ARBA" id="ARBA00033093"/>
    </source>
</evidence>
<dbReference type="InterPro" id="IPR036676">
    <property type="entry name" value="PurM-like_C_sf"/>
</dbReference>
<dbReference type="OrthoDB" id="9777881at2"/>
<evidence type="ECO:0000256" key="4">
    <source>
        <dbReference type="ARBA" id="ARBA00013047"/>
    </source>
</evidence>
<evidence type="ECO:0000256" key="5">
    <source>
        <dbReference type="ARBA" id="ARBA00020367"/>
    </source>
</evidence>
<keyword evidence="10 15" id="KW-0067">ATP-binding</keyword>
<evidence type="ECO:0000256" key="11">
    <source>
        <dbReference type="ARBA" id="ARBA00031908"/>
    </source>
</evidence>